<protein>
    <submittedName>
        <fullName evidence="6">Uncharacterized protein</fullName>
    </submittedName>
</protein>
<name>B3S0X2_TRIAD</name>
<dbReference type="InterPro" id="IPR019359">
    <property type="entry name" value="CCDC85"/>
</dbReference>
<sequence>MPGEREDVIPRSEYLRVKERLRRSESEKMGLMMDHSNLMQDMDLKCSQQLQEIQRLRQTNERLQDENEELLSLLNAQPEENGHQQNHHSNSQSNQQDSEQYANRLASQEDKIDELINENRILKEICTYLDNRHQSNLSSYPPLSQASLDLANSLDLTSIPKRHPSQDNHSPSHINYPLPTPSSSIQVSHLDPPPPSSSSSSSSQESNDSYDQTASVPTTNHAGYSPDFMNELKHRISSLKHDDDDAESVRTEKDDELPRIRTSNVKNGADDVFANPLPPPRLRKSFSNVESAPRSGILRKSTSLGSNEGYLNSRSLTPSPNLASNNSSIENIPTPVVARMNVIPRMLPKPTIVNGTSINTQASSYYANNNGNYGTDL</sequence>
<dbReference type="CTD" id="6754460"/>
<evidence type="ECO:0000256" key="2">
    <source>
        <dbReference type="ARBA" id="ARBA00009052"/>
    </source>
</evidence>
<evidence type="ECO:0000256" key="5">
    <source>
        <dbReference type="SAM" id="MobiDB-lite"/>
    </source>
</evidence>
<evidence type="ECO:0000256" key="1">
    <source>
        <dbReference type="ARBA" id="ARBA00004536"/>
    </source>
</evidence>
<reference evidence="6 7" key="1">
    <citation type="journal article" date="2008" name="Nature">
        <title>The Trichoplax genome and the nature of placozoans.</title>
        <authorList>
            <person name="Srivastava M."/>
            <person name="Begovic E."/>
            <person name="Chapman J."/>
            <person name="Putnam N.H."/>
            <person name="Hellsten U."/>
            <person name="Kawashima T."/>
            <person name="Kuo A."/>
            <person name="Mitros T."/>
            <person name="Salamov A."/>
            <person name="Carpenter M.L."/>
            <person name="Signorovitch A.Y."/>
            <person name="Moreno M.A."/>
            <person name="Kamm K."/>
            <person name="Grimwood J."/>
            <person name="Schmutz J."/>
            <person name="Shapiro H."/>
            <person name="Grigoriev I.V."/>
            <person name="Buss L.W."/>
            <person name="Schierwater B."/>
            <person name="Dellaporta S.L."/>
            <person name="Rokhsar D.S."/>
        </authorList>
    </citation>
    <scope>NUCLEOTIDE SEQUENCE [LARGE SCALE GENOMIC DNA]</scope>
    <source>
        <strain evidence="6 7">Grell-BS-1999</strain>
    </source>
</reference>
<dbReference type="HOGENOM" id="CLU_734323_0_0_1"/>
<gene>
    <name evidence="6" type="ORF">TRIADDRAFT_57200</name>
</gene>
<feature type="compositionally biased region" description="Basic and acidic residues" evidence="5">
    <location>
        <begin position="239"/>
        <end position="259"/>
    </location>
</feature>
<dbReference type="STRING" id="10228.B3S0X2"/>
<keyword evidence="4" id="KW-0175">Coiled coil</keyword>
<feature type="region of interest" description="Disordered" evidence="5">
    <location>
        <begin position="79"/>
        <end position="103"/>
    </location>
</feature>
<feature type="compositionally biased region" description="Polar residues" evidence="5">
    <location>
        <begin position="204"/>
        <end position="222"/>
    </location>
</feature>
<dbReference type="PhylomeDB" id="B3S0X2"/>
<dbReference type="KEGG" id="tad:TRIADDRAFT_57200"/>
<dbReference type="OrthoDB" id="10056395at2759"/>
<keyword evidence="3" id="KW-0965">Cell junction</keyword>
<comment type="subcellular location">
    <subcellularLocation>
        <location evidence="1">Cell junction</location>
        <location evidence="1">Adherens junction</location>
    </subcellularLocation>
</comment>
<comment type="similarity">
    <text evidence="2">Belongs to the CCDC85 family.</text>
</comment>
<keyword evidence="7" id="KW-1185">Reference proteome</keyword>
<evidence type="ECO:0000313" key="6">
    <source>
        <dbReference type="EMBL" id="EDV23721.1"/>
    </source>
</evidence>
<dbReference type="PANTHER" id="PTHR13546">
    <property type="entry name" value="RE60986P"/>
    <property type="match status" value="1"/>
</dbReference>
<dbReference type="Pfam" id="PF10226">
    <property type="entry name" value="CCDC85"/>
    <property type="match status" value="1"/>
</dbReference>
<dbReference type="Proteomes" id="UP000009022">
    <property type="component" value="Unassembled WGS sequence"/>
</dbReference>
<organism evidence="6 7">
    <name type="scientific">Trichoplax adhaerens</name>
    <name type="common">Trichoplax reptans</name>
    <dbReference type="NCBI Taxonomy" id="10228"/>
    <lineage>
        <taxon>Eukaryota</taxon>
        <taxon>Metazoa</taxon>
        <taxon>Placozoa</taxon>
        <taxon>Uniplacotomia</taxon>
        <taxon>Trichoplacea</taxon>
        <taxon>Trichoplacidae</taxon>
        <taxon>Trichoplax</taxon>
    </lineage>
</organism>
<feature type="region of interest" description="Disordered" evidence="5">
    <location>
        <begin position="239"/>
        <end position="329"/>
    </location>
</feature>
<dbReference type="InParanoid" id="B3S0X2"/>
<dbReference type="GeneID" id="6754460"/>
<dbReference type="PANTHER" id="PTHR13546:SF15">
    <property type="entry name" value="CCDC85"/>
    <property type="match status" value="1"/>
</dbReference>
<proteinExistence type="inferred from homology"/>
<dbReference type="eggNOG" id="KOG3819">
    <property type="taxonomic scope" value="Eukaryota"/>
</dbReference>
<accession>B3S0X2</accession>
<dbReference type="AlphaFoldDB" id="B3S0X2"/>
<evidence type="ECO:0000313" key="7">
    <source>
        <dbReference type="Proteomes" id="UP000009022"/>
    </source>
</evidence>
<feature type="region of interest" description="Disordered" evidence="5">
    <location>
        <begin position="158"/>
        <end position="227"/>
    </location>
</feature>
<evidence type="ECO:0000256" key="4">
    <source>
        <dbReference type="ARBA" id="ARBA00023054"/>
    </source>
</evidence>
<dbReference type="EMBL" id="DS985246">
    <property type="protein sequence ID" value="EDV23721.1"/>
    <property type="molecule type" value="Genomic_DNA"/>
</dbReference>
<feature type="compositionally biased region" description="Low complexity" evidence="5">
    <location>
        <begin position="83"/>
        <end position="96"/>
    </location>
</feature>
<dbReference type="GO" id="GO:0005912">
    <property type="term" value="C:adherens junction"/>
    <property type="evidence" value="ECO:0007669"/>
    <property type="project" value="UniProtKB-SubCell"/>
</dbReference>
<feature type="compositionally biased region" description="Polar residues" evidence="5">
    <location>
        <begin position="300"/>
        <end position="329"/>
    </location>
</feature>
<dbReference type="RefSeq" id="XP_002113247.1">
    <property type="nucleotide sequence ID" value="XM_002113211.1"/>
</dbReference>
<evidence type="ECO:0000256" key="3">
    <source>
        <dbReference type="ARBA" id="ARBA00022949"/>
    </source>
</evidence>